<dbReference type="InterPro" id="IPR036410">
    <property type="entry name" value="HSP_DnaJ_Cys-rich_dom_sf"/>
</dbReference>
<dbReference type="GO" id="GO:0006355">
    <property type="term" value="P:regulation of DNA-templated transcription"/>
    <property type="evidence" value="ECO:0007669"/>
    <property type="project" value="EnsemblPlants"/>
</dbReference>
<name>A0A9I9CNU9_CUCME</name>
<proteinExistence type="predicted"/>
<feature type="coiled-coil region" evidence="1">
    <location>
        <begin position="138"/>
        <end position="165"/>
    </location>
</feature>
<dbReference type="GO" id="GO:0009658">
    <property type="term" value="P:chloroplast organization"/>
    <property type="evidence" value="ECO:0007669"/>
    <property type="project" value="EnsemblPlants"/>
</dbReference>
<feature type="domain" description="Peptidoglycan binding-like" evidence="3">
    <location>
        <begin position="253"/>
        <end position="311"/>
    </location>
</feature>
<dbReference type="EnsemblPlants" id="MELO3C006321.2.1">
    <property type="protein sequence ID" value="MELO3C006321.2.1"/>
    <property type="gene ID" value="MELO3C006321.2"/>
</dbReference>
<dbReference type="Gene3D" id="1.10.101.10">
    <property type="entry name" value="PGBD-like superfamily/PGBD"/>
    <property type="match status" value="1"/>
</dbReference>
<dbReference type="GO" id="GO:0009416">
    <property type="term" value="P:response to light stimulus"/>
    <property type="evidence" value="ECO:0007669"/>
    <property type="project" value="EnsemblPlants"/>
</dbReference>
<accession>A0A9I9CNU9</accession>
<dbReference type="GO" id="GO:0000427">
    <property type="term" value="C:plastid-encoded plastid RNA polymerase complex"/>
    <property type="evidence" value="ECO:0007669"/>
    <property type="project" value="EnsemblPlants"/>
</dbReference>
<dbReference type="GO" id="GO:0042644">
    <property type="term" value="C:chloroplast nucleoid"/>
    <property type="evidence" value="ECO:0007669"/>
    <property type="project" value="EnsemblPlants"/>
</dbReference>
<dbReference type="GO" id="GO:0009408">
    <property type="term" value="P:response to heat"/>
    <property type="evidence" value="ECO:0007669"/>
    <property type="project" value="EnsemblPlants"/>
</dbReference>
<protein>
    <recommendedName>
        <fullName evidence="3">Peptidoglycan binding-like domain-containing protein</fullName>
    </recommendedName>
</protein>
<evidence type="ECO:0000256" key="2">
    <source>
        <dbReference type="SAM" id="MobiDB-lite"/>
    </source>
</evidence>
<sequence>MGYVSFCLADVWISRQLLHAKRVVSNGQYEIFPIGKISSQSLYVLPFPLFLLPQSLRFLCCISMSSSITLPLNPSLLLTPRALSLSVFSSPKFSSSRSLSNSLICRSLNPASNDREELRWIREEQRWFREEERWIREEQRWARERQLLLQEIAELKLQIQALERRNSVQGGTISVSETIANIAGLLQVLKEKNLIAESGPTVSRILLDESSREEDVEIEKKTIVEEVVKFSEESKAEKEVKKERKSLRVGSEGAEVLAMQEALLGLGFYCGEEDMEFSSFSSGTERAVKTWQSASGFREDGIMTTELLEILFKEKVTESVGSDAKTDEKGNIPTDQRGSENGTVINSITEIQEIQKTIVKEGSAGLDLSEQRVFLIGENRWEDPTRLHSSNGKASDGKTKVISTNCLTCRGEGRLLCTECDGTGEPNIEPQFLEWVDEGMKCPYCEGVGYITCDVCEGKTVA</sequence>
<evidence type="ECO:0000313" key="4">
    <source>
        <dbReference type="EnsemblPlants" id="MELO3C006321.2.1"/>
    </source>
</evidence>
<dbReference type="AlphaFoldDB" id="A0A9I9CNU9"/>
<dbReference type="InterPro" id="IPR036365">
    <property type="entry name" value="PGBD-like_sf"/>
</dbReference>
<evidence type="ECO:0000259" key="3">
    <source>
        <dbReference type="Pfam" id="PF01471"/>
    </source>
</evidence>
<dbReference type="PANTHER" id="PTHR15852:SF16">
    <property type="entry name" value="PROTEIN DISULFIDE ISOMERASE PTAC5, CHLOROPLASTIC"/>
    <property type="match status" value="1"/>
</dbReference>
<evidence type="ECO:0000256" key="1">
    <source>
        <dbReference type="SAM" id="Coils"/>
    </source>
</evidence>
<feature type="region of interest" description="Disordered" evidence="2">
    <location>
        <begin position="322"/>
        <end position="341"/>
    </location>
</feature>
<dbReference type="Pfam" id="PF01471">
    <property type="entry name" value="PG_binding_1"/>
    <property type="match status" value="1"/>
</dbReference>
<dbReference type="InterPro" id="IPR002477">
    <property type="entry name" value="Peptidoglycan-bd-like"/>
</dbReference>
<dbReference type="SUPFAM" id="SSF57938">
    <property type="entry name" value="DnaJ/Hsp40 cysteine-rich domain"/>
    <property type="match status" value="1"/>
</dbReference>
<keyword evidence="1" id="KW-0175">Coiled coil</keyword>
<dbReference type="Gramene" id="MELO3C006321.2.1">
    <property type="protein sequence ID" value="MELO3C006321.2.1"/>
    <property type="gene ID" value="MELO3C006321.2"/>
</dbReference>
<dbReference type="PANTHER" id="PTHR15852">
    <property type="entry name" value="PLASTID TRANSCRIPTIONALLY ACTIVE PROTEIN"/>
    <property type="match status" value="1"/>
</dbReference>
<dbReference type="GO" id="GO:0003756">
    <property type="term" value="F:protein disulfide isomerase activity"/>
    <property type="evidence" value="ECO:0007669"/>
    <property type="project" value="EnsemblPlants"/>
</dbReference>
<reference evidence="4" key="1">
    <citation type="submission" date="2023-03" db="UniProtKB">
        <authorList>
            <consortium name="EnsemblPlants"/>
        </authorList>
    </citation>
    <scope>IDENTIFICATION</scope>
</reference>
<dbReference type="SUPFAM" id="SSF47090">
    <property type="entry name" value="PGBD-like"/>
    <property type="match status" value="1"/>
</dbReference>
<dbReference type="InterPro" id="IPR036366">
    <property type="entry name" value="PGBDSf"/>
</dbReference>
<dbReference type="GO" id="GO:0042793">
    <property type="term" value="P:plastid transcription"/>
    <property type="evidence" value="ECO:0007669"/>
    <property type="project" value="EnsemblPlants"/>
</dbReference>
<organism evidence="4">
    <name type="scientific">Cucumis melo</name>
    <name type="common">Muskmelon</name>
    <dbReference type="NCBI Taxonomy" id="3656"/>
    <lineage>
        <taxon>Eukaryota</taxon>
        <taxon>Viridiplantae</taxon>
        <taxon>Streptophyta</taxon>
        <taxon>Embryophyta</taxon>
        <taxon>Tracheophyta</taxon>
        <taxon>Spermatophyta</taxon>
        <taxon>Magnoliopsida</taxon>
        <taxon>eudicotyledons</taxon>
        <taxon>Gunneridae</taxon>
        <taxon>Pentapetalae</taxon>
        <taxon>rosids</taxon>
        <taxon>fabids</taxon>
        <taxon>Cucurbitales</taxon>
        <taxon>Cucurbitaceae</taxon>
        <taxon>Benincaseae</taxon>
        <taxon>Cucumis</taxon>
    </lineage>
</organism>